<feature type="transmembrane region" description="Helical" evidence="12">
    <location>
        <begin position="271"/>
        <end position="289"/>
    </location>
</feature>
<comment type="subunit">
    <text evidence="12">Homodimer. Interacts with the regulatory subunit KefF.</text>
</comment>
<dbReference type="STRING" id="910964.GEAM_0237"/>
<dbReference type="eggNOG" id="COG1226">
    <property type="taxonomic scope" value="Bacteria"/>
</dbReference>
<evidence type="ECO:0000256" key="4">
    <source>
        <dbReference type="ARBA" id="ARBA00022475"/>
    </source>
</evidence>
<dbReference type="InterPro" id="IPR004771">
    <property type="entry name" value="K/H_exchanger"/>
</dbReference>
<evidence type="ECO:0000256" key="3">
    <source>
        <dbReference type="ARBA" id="ARBA00022449"/>
    </source>
</evidence>
<keyword evidence="5 12" id="KW-0997">Cell inner membrane</keyword>
<evidence type="ECO:0000256" key="1">
    <source>
        <dbReference type="ARBA" id="ARBA00004429"/>
    </source>
</evidence>
<feature type="transmembrane region" description="Helical" evidence="12">
    <location>
        <begin position="295"/>
        <end position="315"/>
    </location>
</feature>
<dbReference type="Proteomes" id="UP000028640">
    <property type="component" value="Unassembled WGS sequence"/>
</dbReference>
<sequence>MENHNLLLEGLLYLGSAALFVPIAVRLGLGSVLGYLIAGCIIGPWGLKLVSDPESILTFAEIGVVLMLFIIGLELDPKRLWTLRASVFGGGSIQMGGCGLVLSLFCYLLGLDWKVALLIGLTLALSSTAIAMQAMSERSLTTSPIGRSAFAVLLFQDIAAIPLVAMIPLLASTGEATTLASFGLSAAKVVGALAAVILLGRYVARPLLHFVARSGMREVFSAVALFLVFGFGILLETAGLSMAMGAFLAGVMLASSEYRHALESDIQPFKGLLLGLFFIGVGMSIDFGTLVHQPLLIATLLVGFMLLKAALLWLIGPLLGVPKRQRGLFAILIGQGSEFAFVIFSTAQMAGVLPVEWAKALTLAVALSMAVTPLLLVLASRLERNAPKDTRPDDTIDDENATVIIAGFGRFGQIAGRLLLANNVHTVVLDHDPDHIETLRKFGTKVFYGDATRVDLLESAGAGQAKVLINAIDDVEANLQLTELAKEHFPNLKIIARARDVDHWYQLRRLGVEAPERELFEGSLRVGRETLEFLGLDAYEAREKADLFRRYNSKMLEATIENYEDTEFRVATMQRAKDMLTDAIEQDQKRLASGQQQGWRGSIDGKAPEDEVIEAKG</sequence>
<dbReference type="InterPro" id="IPR023941">
    <property type="entry name" value="K_H_efflux_KefC"/>
</dbReference>
<comment type="similarity">
    <text evidence="12">Belongs to the monovalent cation:proton antiporter 2 (CPA2) transporter (TC 2.A.37) family. KefC subfamily.</text>
</comment>
<dbReference type="Pfam" id="PF00999">
    <property type="entry name" value="Na_H_Exchanger"/>
    <property type="match status" value="1"/>
</dbReference>
<evidence type="ECO:0000256" key="2">
    <source>
        <dbReference type="ARBA" id="ARBA00022448"/>
    </source>
</evidence>
<dbReference type="OrthoDB" id="9781411at2"/>
<feature type="compositionally biased region" description="Basic and acidic residues" evidence="13">
    <location>
        <begin position="606"/>
        <end position="617"/>
    </location>
</feature>
<dbReference type="Gene3D" id="1.20.1530.20">
    <property type="match status" value="1"/>
</dbReference>
<evidence type="ECO:0000256" key="11">
    <source>
        <dbReference type="ARBA" id="ARBA00023136"/>
    </source>
</evidence>
<keyword evidence="3 12" id="KW-0050">Antiport</keyword>
<keyword evidence="4 12" id="KW-1003">Cell membrane</keyword>
<gene>
    <name evidence="12" type="primary">kefC</name>
    <name evidence="15" type="ORF">GEAM_0237</name>
</gene>
<evidence type="ECO:0000313" key="15">
    <source>
        <dbReference type="EMBL" id="KFC85761.1"/>
    </source>
</evidence>
<keyword evidence="16" id="KW-1185">Reference proteome</keyword>
<proteinExistence type="inferred from homology"/>
<comment type="function">
    <text evidence="12">Pore-forming subunit of a potassium efflux system that confers protection against electrophiles. Catalyzes K(+)/H(+) antiport.</text>
</comment>
<dbReference type="GO" id="GO:1902600">
    <property type="term" value="P:proton transmembrane transport"/>
    <property type="evidence" value="ECO:0007669"/>
    <property type="project" value="InterPro"/>
</dbReference>
<dbReference type="NCBIfam" id="NF002924">
    <property type="entry name" value="PRK03562.1"/>
    <property type="match status" value="1"/>
</dbReference>
<feature type="transmembrane region" description="Helical" evidence="12">
    <location>
        <begin position="116"/>
        <end position="136"/>
    </location>
</feature>
<dbReference type="GO" id="GO:0019899">
    <property type="term" value="F:enzyme binding"/>
    <property type="evidence" value="ECO:0007669"/>
    <property type="project" value="InterPro"/>
</dbReference>
<dbReference type="InterPro" id="IPR038770">
    <property type="entry name" value="Na+/solute_symporter_sf"/>
</dbReference>
<name>A0A085GPW6_EWIA3</name>
<dbReference type="InterPro" id="IPR036291">
    <property type="entry name" value="NAD(P)-bd_dom_sf"/>
</dbReference>
<dbReference type="InterPro" id="IPR006153">
    <property type="entry name" value="Cation/H_exchanger_TM"/>
</dbReference>
<keyword evidence="7 12" id="KW-0812">Transmembrane</keyword>
<dbReference type="GO" id="GO:0005886">
    <property type="term" value="C:plasma membrane"/>
    <property type="evidence" value="ECO:0007669"/>
    <property type="project" value="UniProtKB-SubCell"/>
</dbReference>
<dbReference type="GO" id="GO:0051595">
    <property type="term" value="P:response to methylglyoxal"/>
    <property type="evidence" value="ECO:0007669"/>
    <property type="project" value="InterPro"/>
</dbReference>
<feature type="transmembrane region" description="Helical" evidence="12">
    <location>
        <begin position="148"/>
        <end position="170"/>
    </location>
</feature>
<feature type="transmembrane region" description="Helical" evidence="12">
    <location>
        <begin position="182"/>
        <end position="204"/>
    </location>
</feature>
<evidence type="ECO:0000256" key="8">
    <source>
        <dbReference type="ARBA" id="ARBA00022958"/>
    </source>
</evidence>
<comment type="caution">
    <text evidence="15">The sequence shown here is derived from an EMBL/GenBank/DDBJ whole genome shotgun (WGS) entry which is preliminary data.</text>
</comment>
<feature type="region of interest" description="Disordered" evidence="13">
    <location>
        <begin position="590"/>
        <end position="617"/>
    </location>
</feature>
<evidence type="ECO:0000256" key="5">
    <source>
        <dbReference type="ARBA" id="ARBA00022519"/>
    </source>
</evidence>
<reference evidence="15 16" key="1">
    <citation type="submission" date="2014-05" db="EMBL/GenBank/DDBJ databases">
        <title>ATOL: Assembling a taxonomically balanced genome-scale reconstruction of the evolutionary history of the Enterobacteriaceae.</title>
        <authorList>
            <person name="Plunkett G.III."/>
            <person name="Neeno-Eckwall E.C."/>
            <person name="Glasner J.D."/>
            <person name="Perna N.T."/>
        </authorList>
    </citation>
    <scope>NUCLEOTIDE SEQUENCE [LARGE SCALE GENOMIC DNA]</scope>
    <source>
        <strain evidence="15 16">ATCC 33852</strain>
    </source>
</reference>
<dbReference type="GeneID" id="78380932"/>
<dbReference type="Pfam" id="PF02254">
    <property type="entry name" value="TrkA_N"/>
    <property type="match status" value="1"/>
</dbReference>
<dbReference type="InterPro" id="IPR003148">
    <property type="entry name" value="RCK_N"/>
</dbReference>
<dbReference type="AlphaFoldDB" id="A0A085GPW6"/>
<keyword evidence="10 12" id="KW-0406">Ion transport</keyword>
<dbReference type="SUPFAM" id="SSF51735">
    <property type="entry name" value="NAD(P)-binding Rossmann-fold domains"/>
    <property type="match status" value="1"/>
</dbReference>
<dbReference type="FunFam" id="3.40.50.720:FF:000036">
    <property type="entry name" value="Glutathione-regulated potassium-efflux system protein KefB"/>
    <property type="match status" value="1"/>
</dbReference>
<feature type="transmembrane region" description="Helical" evidence="12">
    <location>
        <begin position="216"/>
        <end position="234"/>
    </location>
</feature>
<dbReference type="GO" id="GO:0015503">
    <property type="term" value="F:glutathione-regulated potassium exporter activity"/>
    <property type="evidence" value="ECO:0007669"/>
    <property type="project" value="UniProtKB-UniRule"/>
</dbReference>
<feature type="transmembrane region" description="Helical" evidence="12">
    <location>
        <begin position="327"/>
        <end position="351"/>
    </location>
</feature>
<evidence type="ECO:0000256" key="13">
    <source>
        <dbReference type="SAM" id="MobiDB-lite"/>
    </source>
</evidence>
<organism evidence="15 16">
    <name type="scientific">Ewingella americana (strain ATCC 33852 / DSM 4580 / CCUG 14506 / JCM 5911 / LMG 7869 / NCTC 12157 / CDC 1468-78)</name>
    <dbReference type="NCBI Taxonomy" id="910964"/>
    <lineage>
        <taxon>Bacteria</taxon>
        <taxon>Pseudomonadati</taxon>
        <taxon>Pseudomonadota</taxon>
        <taxon>Gammaproteobacteria</taxon>
        <taxon>Enterobacterales</taxon>
        <taxon>Yersiniaceae</taxon>
        <taxon>Ewingella</taxon>
    </lineage>
</organism>
<feature type="domain" description="RCK N-terminal" evidence="14">
    <location>
        <begin position="400"/>
        <end position="519"/>
    </location>
</feature>
<dbReference type="EMBL" id="JMPJ01000017">
    <property type="protein sequence ID" value="KFC85761.1"/>
    <property type="molecule type" value="Genomic_DNA"/>
</dbReference>
<evidence type="ECO:0000256" key="10">
    <source>
        <dbReference type="ARBA" id="ARBA00023065"/>
    </source>
</evidence>
<feature type="transmembrane region" description="Helical" evidence="12">
    <location>
        <begin position="357"/>
        <end position="378"/>
    </location>
</feature>
<dbReference type="HAMAP" id="MF_01413">
    <property type="entry name" value="K_H_efflux_KefC"/>
    <property type="match status" value="1"/>
</dbReference>
<keyword evidence="6 12" id="KW-0633">Potassium transport</keyword>
<dbReference type="GO" id="GO:0015643">
    <property type="term" value="F:toxic substance binding"/>
    <property type="evidence" value="ECO:0007669"/>
    <property type="project" value="InterPro"/>
</dbReference>
<evidence type="ECO:0000256" key="6">
    <source>
        <dbReference type="ARBA" id="ARBA00022538"/>
    </source>
</evidence>
<evidence type="ECO:0000256" key="12">
    <source>
        <dbReference type="HAMAP-Rule" id="MF_01413"/>
    </source>
</evidence>
<dbReference type="RefSeq" id="WP_034787087.1">
    <property type="nucleotide sequence ID" value="NZ_JMPJ01000017.1"/>
</dbReference>
<evidence type="ECO:0000256" key="9">
    <source>
        <dbReference type="ARBA" id="ARBA00022989"/>
    </source>
</evidence>
<dbReference type="PROSITE" id="PS51201">
    <property type="entry name" value="RCK_N"/>
    <property type="match status" value="1"/>
</dbReference>
<dbReference type="Gene3D" id="3.40.50.720">
    <property type="entry name" value="NAD(P)-binding Rossmann-like Domain"/>
    <property type="match status" value="1"/>
</dbReference>
<evidence type="ECO:0000259" key="14">
    <source>
        <dbReference type="PROSITE" id="PS51201"/>
    </source>
</evidence>
<dbReference type="NCBIfam" id="TIGR00932">
    <property type="entry name" value="2a37"/>
    <property type="match status" value="1"/>
</dbReference>
<evidence type="ECO:0000256" key="7">
    <source>
        <dbReference type="ARBA" id="ARBA00022692"/>
    </source>
</evidence>
<comment type="subcellular location">
    <subcellularLocation>
        <location evidence="1 12">Cell inner membrane</location>
        <topology evidence="1 12">Multi-pass membrane protein</topology>
    </subcellularLocation>
</comment>
<feature type="transmembrane region" description="Helical" evidence="12">
    <location>
        <begin position="87"/>
        <end position="110"/>
    </location>
</feature>
<feature type="transmembrane region" description="Helical" evidence="12">
    <location>
        <begin position="56"/>
        <end position="75"/>
    </location>
</feature>
<keyword evidence="9 12" id="KW-1133">Transmembrane helix</keyword>
<keyword evidence="2 12" id="KW-0813">Transport</keyword>
<keyword evidence="11 12" id="KW-0472">Membrane</keyword>
<dbReference type="eggNOG" id="COG0475">
    <property type="taxonomic scope" value="Bacteria"/>
</dbReference>
<dbReference type="PANTHER" id="PTHR46157:SF3">
    <property type="entry name" value="GLUTATHIONE-REGULATED POTASSIUM-EFFLUX SYSTEM PROTEIN KEFC"/>
    <property type="match status" value="1"/>
</dbReference>
<dbReference type="PANTHER" id="PTHR46157">
    <property type="entry name" value="K(+) EFFLUX ANTIPORTER 3, CHLOROPLASTIC"/>
    <property type="match status" value="1"/>
</dbReference>
<evidence type="ECO:0000313" key="16">
    <source>
        <dbReference type="Proteomes" id="UP000028640"/>
    </source>
</evidence>
<protein>
    <recommendedName>
        <fullName evidence="12">Glutathione-regulated potassium-efflux system protein KefC</fullName>
    </recommendedName>
    <alternativeName>
        <fullName evidence="12">K(+)/H(+) antiporter</fullName>
    </alternativeName>
</protein>
<keyword evidence="8 12" id="KW-0630">Potassium</keyword>
<accession>A0A085GPW6</accession>
<dbReference type="FunFam" id="1.20.1530.20:FF:000001">
    <property type="entry name" value="Glutathione-regulated potassium-efflux system protein KefB"/>
    <property type="match status" value="1"/>
</dbReference>